<proteinExistence type="predicted"/>
<comment type="cofactor">
    <cofactor evidence="1">
        <name>Mg(2+)</name>
        <dbReference type="ChEBI" id="CHEBI:18420"/>
    </cofactor>
</comment>
<comment type="caution">
    <text evidence="4">The sequence shown here is derived from an EMBL/GenBank/DDBJ whole genome shotgun (WGS) entry which is preliminary data.</text>
</comment>
<keyword evidence="5" id="KW-1185">Reference proteome</keyword>
<evidence type="ECO:0000256" key="2">
    <source>
        <dbReference type="ARBA" id="ARBA00022801"/>
    </source>
</evidence>
<dbReference type="SUPFAM" id="SSF55811">
    <property type="entry name" value="Nudix"/>
    <property type="match status" value="1"/>
</dbReference>
<gene>
    <name evidence="4" type="ORF">Dxin01_01740</name>
</gene>
<dbReference type="CDD" id="cd04688">
    <property type="entry name" value="NUDIX_Hydrolase"/>
    <property type="match status" value="1"/>
</dbReference>
<protein>
    <recommendedName>
        <fullName evidence="3">Nudix hydrolase domain-containing protein</fullName>
    </recommendedName>
</protein>
<dbReference type="Pfam" id="PF00293">
    <property type="entry name" value="NUDIX"/>
    <property type="match status" value="1"/>
</dbReference>
<dbReference type="Gene3D" id="3.90.79.10">
    <property type="entry name" value="Nucleoside Triphosphate Pyrophosphohydrolase"/>
    <property type="match status" value="1"/>
</dbReference>
<dbReference type="InterPro" id="IPR000086">
    <property type="entry name" value="NUDIX_hydrolase_dom"/>
</dbReference>
<organism evidence="4 5">
    <name type="scientific">Deinococcus xinjiangensis</name>
    <dbReference type="NCBI Taxonomy" id="457454"/>
    <lineage>
        <taxon>Bacteria</taxon>
        <taxon>Thermotogati</taxon>
        <taxon>Deinococcota</taxon>
        <taxon>Deinococci</taxon>
        <taxon>Deinococcales</taxon>
        <taxon>Deinococcaceae</taxon>
        <taxon>Deinococcus</taxon>
    </lineage>
</organism>
<dbReference type="EMBL" id="BAABRN010000016">
    <property type="protein sequence ID" value="GAA5502001.1"/>
    <property type="molecule type" value="Genomic_DNA"/>
</dbReference>
<dbReference type="Proteomes" id="UP001458946">
    <property type="component" value="Unassembled WGS sequence"/>
</dbReference>
<evidence type="ECO:0000256" key="1">
    <source>
        <dbReference type="ARBA" id="ARBA00001946"/>
    </source>
</evidence>
<evidence type="ECO:0000259" key="3">
    <source>
        <dbReference type="PROSITE" id="PS51462"/>
    </source>
</evidence>
<dbReference type="PANTHER" id="PTHR43046">
    <property type="entry name" value="GDP-MANNOSE MANNOSYL HYDROLASE"/>
    <property type="match status" value="1"/>
</dbReference>
<evidence type="ECO:0000313" key="5">
    <source>
        <dbReference type="Proteomes" id="UP001458946"/>
    </source>
</evidence>
<sequence>MTDIRLPIAETMFALRVGIICVQDGKLLVVTGDHLKFKYSIGGAVTIGEETAAAAVREWQEETGLEAGPLRLVGVVENFFELNGQRWHEVGFYYEMTLEGTITIGQIADQPNEYLEWLPLEKLAEERVYPEAIGELLNVPAGEIRHLVQRSL</sequence>
<evidence type="ECO:0000313" key="4">
    <source>
        <dbReference type="EMBL" id="GAA5502001.1"/>
    </source>
</evidence>
<accession>A0ABP9VBA1</accession>
<dbReference type="PANTHER" id="PTHR43046:SF16">
    <property type="entry name" value="ADP-RIBOSE PYROPHOSPHATASE YJHB-RELATED"/>
    <property type="match status" value="1"/>
</dbReference>
<feature type="domain" description="Nudix hydrolase" evidence="3">
    <location>
        <begin position="12"/>
        <end position="141"/>
    </location>
</feature>
<dbReference type="InterPro" id="IPR015797">
    <property type="entry name" value="NUDIX_hydrolase-like_dom_sf"/>
</dbReference>
<dbReference type="PROSITE" id="PS51462">
    <property type="entry name" value="NUDIX"/>
    <property type="match status" value="1"/>
</dbReference>
<name>A0ABP9VBA1_9DEIO</name>
<dbReference type="RefSeq" id="WP_353541971.1">
    <property type="nucleotide sequence ID" value="NZ_BAABRN010000016.1"/>
</dbReference>
<keyword evidence="2" id="KW-0378">Hydrolase</keyword>
<reference evidence="4 5" key="1">
    <citation type="submission" date="2024-02" db="EMBL/GenBank/DDBJ databases">
        <title>Deinococcus xinjiangensis NBRC 107630.</title>
        <authorList>
            <person name="Ichikawa N."/>
            <person name="Katano-Makiyama Y."/>
            <person name="Hidaka K."/>
        </authorList>
    </citation>
    <scope>NUCLEOTIDE SEQUENCE [LARGE SCALE GENOMIC DNA]</scope>
    <source>
        <strain evidence="4 5">NBRC 107630</strain>
    </source>
</reference>